<dbReference type="InterPro" id="IPR024029">
    <property type="entry name" value="Pyridox_Oxase_FMN-dep"/>
</dbReference>
<comment type="caution">
    <text evidence="2">The sequence shown here is derived from an EMBL/GenBank/DDBJ whole genome shotgun (WGS) entry which is preliminary data.</text>
</comment>
<gene>
    <name evidence="2" type="ORF">FE784_20685</name>
</gene>
<keyword evidence="3" id="KW-1185">Reference proteome</keyword>
<name>A0A5C4T6D0_9BACL</name>
<organism evidence="2 3">
    <name type="scientific">Paenibacillus hemerocallicola</name>
    <dbReference type="NCBI Taxonomy" id="1172614"/>
    <lineage>
        <taxon>Bacteria</taxon>
        <taxon>Bacillati</taxon>
        <taxon>Bacillota</taxon>
        <taxon>Bacilli</taxon>
        <taxon>Bacillales</taxon>
        <taxon>Paenibacillaceae</taxon>
        <taxon>Paenibacillus</taxon>
    </lineage>
</organism>
<dbReference type="NCBIfam" id="TIGR04025">
    <property type="entry name" value="PPOX_FMN_DR2398"/>
    <property type="match status" value="1"/>
</dbReference>
<feature type="domain" description="Pyridoxamine 5'-phosphate oxidase N-terminal" evidence="1">
    <location>
        <begin position="35"/>
        <end position="151"/>
    </location>
</feature>
<dbReference type="Proteomes" id="UP000307943">
    <property type="component" value="Unassembled WGS sequence"/>
</dbReference>
<protein>
    <submittedName>
        <fullName evidence="2">Pyridoxamine 5'-phosphate oxidase family protein</fullName>
    </submittedName>
</protein>
<dbReference type="Pfam" id="PF01243">
    <property type="entry name" value="PNPOx_N"/>
    <property type="match status" value="1"/>
</dbReference>
<dbReference type="EMBL" id="VDCQ01000030">
    <property type="protein sequence ID" value="TNJ64386.1"/>
    <property type="molecule type" value="Genomic_DNA"/>
</dbReference>
<dbReference type="SUPFAM" id="SSF50475">
    <property type="entry name" value="FMN-binding split barrel"/>
    <property type="match status" value="1"/>
</dbReference>
<dbReference type="InterPro" id="IPR011576">
    <property type="entry name" value="Pyridox_Oxase_N"/>
</dbReference>
<sequence>MNIFKNMISSEDELRALLGYPSELVQNKVIDHLDKHGLEFISKSPFLLMATSDKNGRCDVSPRGDAPGFVRVLNETHIVIPERPGNRRMDSMRNILSNPKVGLIFIIPGLEETLRINGHACIIRDEELLKQMEANGKMPVVSIGVSIEECFVHCAKAFKRSHLWNPDTWMHKDRLPNIAKMIADHAKLPGMDAEKIAEALQDSYTNRLY</sequence>
<proteinExistence type="predicted"/>
<evidence type="ECO:0000259" key="1">
    <source>
        <dbReference type="Pfam" id="PF01243"/>
    </source>
</evidence>
<evidence type="ECO:0000313" key="2">
    <source>
        <dbReference type="EMBL" id="TNJ64386.1"/>
    </source>
</evidence>
<accession>A0A5C4T6D0</accession>
<dbReference type="OrthoDB" id="9796486at2"/>
<dbReference type="Gene3D" id="2.30.110.10">
    <property type="entry name" value="Electron Transport, Fmn-binding Protein, Chain A"/>
    <property type="match status" value="1"/>
</dbReference>
<reference evidence="2 3" key="1">
    <citation type="submission" date="2019-05" db="EMBL/GenBank/DDBJ databases">
        <title>We sequenced the genome of Paenibacillus hemerocallicola KCTC 33185 for further insight into its adaptation and study the phylogeny of Paenibacillus.</title>
        <authorList>
            <person name="Narsing Rao M.P."/>
        </authorList>
    </citation>
    <scope>NUCLEOTIDE SEQUENCE [LARGE SCALE GENOMIC DNA]</scope>
    <source>
        <strain evidence="2 3">KCTC 33185</strain>
    </source>
</reference>
<dbReference type="InterPro" id="IPR012349">
    <property type="entry name" value="Split_barrel_FMN-bd"/>
</dbReference>
<dbReference type="PANTHER" id="PTHR42815">
    <property type="entry name" value="FAD-BINDING, PUTATIVE (AFU_ORTHOLOGUE AFUA_6G07600)-RELATED"/>
    <property type="match status" value="1"/>
</dbReference>
<dbReference type="RefSeq" id="WP_139604132.1">
    <property type="nucleotide sequence ID" value="NZ_VDCQ01000030.1"/>
</dbReference>
<evidence type="ECO:0000313" key="3">
    <source>
        <dbReference type="Proteomes" id="UP000307943"/>
    </source>
</evidence>
<dbReference type="PANTHER" id="PTHR42815:SF2">
    <property type="entry name" value="FAD-BINDING, PUTATIVE (AFU_ORTHOLOGUE AFUA_6G07600)-RELATED"/>
    <property type="match status" value="1"/>
</dbReference>
<dbReference type="AlphaFoldDB" id="A0A5C4T6D0"/>